<evidence type="ECO:0000313" key="3">
    <source>
        <dbReference type="Proteomes" id="UP000619260"/>
    </source>
</evidence>
<protein>
    <submittedName>
        <fullName evidence="2">Uncharacterized protein</fullName>
    </submittedName>
</protein>
<proteinExistence type="predicted"/>
<keyword evidence="3" id="KW-1185">Reference proteome</keyword>
<accession>A0A8J4DQB3</accession>
<dbReference type="AlphaFoldDB" id="A0A8J4DQB3"/>
<comment type="caution">
    <text evidence="2">The sequence shown here is derived from an EMBL/GenBank/DDBJ whole genome shotgun (WGS) entry which is preliminary data.</text>
</comment>
<dbReference type="Proteomes" id="UP000619260">
    <property type="component" value="Unassembled WGS sequence"/>
</dbReference>
<dbReference type="RefSeq" id="WP_203899947.1">
    <property type="nucleotide sequence ID" value="NZ_BOPF01000010.1"/>
</dbReference>
<reference evidence="2" key="1">
    <citation type="submission" date="2021-01" db="EMBL/GenBank/DDBJ databases">
        <title>Whole genome shotgun sequence of Virgisporangium aliadipatigenens NBRC 105644.</title>
        <authorList>
            <person name="Komaki H."/>
            <person name="Tamura T."/>
        </authorList>
    </citation>
    <scope>NUCLEOTIDE SEQUENCE</scope>
    <source>
        <strain evidence="2">NBRC 105644</strain>
    </source>
</reference>
<keyword evidence="1" id="KW-1133">Transmembrane helix</keyword>
<keyword evidence="1" id="KW-0812">Transmembrane</keyword>
<keyword evidence="1" id="KW-0472">Membrane</keyword>
<organism evidence="2 3">
    <name type="scientific">Virgisporangium aliadipatigenens</name>
    <dbReference type="NCBI Taxonomy" id="741659"/>
    <lineage>
        <taxon>Bacteria</taxon>
        <taxon>Bacillati</taxon>
        <taxon>Actinomycetota</taxon>
        <taxon>Actinomycetes</taxon>
        <taxon>Micromonosporales</taxon>
        <taxon>Micromonosporaceae</taxon>
        <taxon>Virgisporangium</taxon>
    </lineage>
</organism>
<evidence type="ECO:0000313" key="2">
    <source>
        <dbReference type="EMBL" id="GIJ46419.1"/>
    </source>
</evidence>
<feature type="transmembrane region" description="Helical" evidence="1">
    <location>
        <begin position="69"/>
        <end position="90"/>
    </location>
</feature>
<dbReference type="EMBL" id="BOPF01000010">
    <property type="protein sequence ID" value="GIJ46419.1"/>
    <property type="molecule type" value="Genomic_DNA"/>
</dbReference>
<sequence>MGRSKAAKAQQVAEDAWDTLVSGWETARDRTGDFSSHTQDRVGTVTDEALRRATAAYEALAGRRNKLPWGLLIAGVAVGAVAGFVAATVVNRVPDFPALGEEDITDTDITRTA</sequence>
<evidence type="ECO:0000256" key="1">
    <source>
        <dbReference type="SAM" id="Phobius"/>
    </source>
</evidence>
<gene>
    <name evidence="2" type="ORF">Val02_33050</name>
</gene>
<name>A0A8J4DQB3_9ACTN</name>